<protein>
    <recommendedName>
        <fullName evidence="3">Lipoprotein</fullName>
    </recommendedName>
</protein>
<accession>A0ABN2UZV5</accession>
<reference evidence="1 2" key="1">
    <citation type="journal article" date="2019" name="Int. J. Syst. Evol. Microbiol.">
        <title>The Global Catalogue of Microorganisms (GCM) 10K type strain sequencing project: providing services to taxonomists for standard genome sequencing and annotation.</title>
        <authorList>
            <consortium name="The Broad Institute Genomics Platform"/>
            <consortium name="The Broad Institute Genome Sequencing Center for Infectious Disease"/>
            <person name="Wu L."/>
            <person name="Ma J."/>
        </authorList>
    </citation>
    <scope>NUCLEOTIDE SEQUENCE [LARGE SCALE GENOMIC DNA]</scope>
    <source>
        <strain evidence="1 2">JCM 16014</strain>
    </source>
</reference>
<name>A0ABN2UZV5_9ACTN</name>
<evidence type="ECO:0000313" key="1">
    <source>
        <dbReference type="EMBL" id="GAA2047022.1"/>
    </source>
</evidence>
<comment type="caution">
    <text evidence="1">The sequence shown here is derived from an EMBL/GenBank/DDBJ whole genome shotgun (WGS) entry which is preliminary data.</text>
</comment>
<gene>
    <name evidence="1" type="ORF">GCM10009839_59740</name>
</gene>
<organism evidence="1 2">
    <name type="scientific">Catenulispora yoronensis</name>
    <dbReference type="NCBI Taxonomy" id="450799"/>
    <lineage>
        <taxon>Bacteria</taxon>
        <taxon>Bacillati</taxon>
        <taxon>Actinomycetota</taxon>
        <taxon>Actinomycetes</taxon>
        <taxon>Catenulisporales</taxon>
        <taxon>Catenulisporaceae</taxon>
        <taxon>Catenulispora</taxon>
    </lineage>
</organism>
<sequence length="159" mass="17332">MSRTELVRGKVTERSLCRGVSQVLVLLVAVLTAAVGCGADSSKPQAIAGCDAGPASPDVGLRFITRELRALNLVTGEPRLAQFHALFDGEKVIAESVPMIEWYSKYGTDHDISIYGMVPEAWDTVLDRHFANPMDEYRAYCTGWSFDAFARAHAVNPNG</sequence>
<dbReference type="Proteomes" id="UP001500751">
    <property type="component" value="Unassembled WGS sequence"/>
</dbReference>
<evidence type="ECO:0008006" key="3">
    <source>
        <dbReference type="Google" id="ProtNLM"/>
    </source>
</evidence>
<keyword evidence="2" id="KW-1185">Reference proteome</keyword>
<proteinExistence type="predicted"/>
<evidence type="ECO:0000313" key="2">
    <source>
        <dbReference type="Proteomes" id="UP001500751"/>
    </source>
</evidence>
<dbReference type="EMBL" id="BAAAQN010000042">
    <property type="protein sequence ID" value="GAA2047022.1"/>
    <property type="molecule type" value="Genomic_DNA"/>
</dbReference>